<dbReference type="GO" id="GO:0006281">
    <property type="term" value="P:DNA repair"/>
    <property type="evidence" value="ECO:0007669"/>
    <property type="project" value="InterPro"/>
</dbReference>
<dbReference type="InterPro" id="IPR004582">
    <property type="entry name" value="Checkpoint_prot_Rad17_Rad24"/>
</dbReference>
<feature type="compositionally biased region" description="Polar residues" evidence="8">
    <location>
        <begin position="126"/>
        <end position="141"/>
    </location>
</feature>
<dbReference type="InterPro" id="IPR027417">
    <property type="entry name" value="P-loop_NTPase"/>
</dbReference>
<protein>
    <submittedName>
        <fullName evidence="10">Related to cell cycle checkpoint RAD17</fullName>
    </submittedName>
</protein>
<dbReference type="GO" id="GO:0033314">
    <property type="term" value="P:mitotic DNA replication checkpoint signaling"/>
    <property type="evidence" value="ECO:0007669"/>
    <property type="project" value="TreeGrafter"/>
</dbReference>
<dbReference type="PANTHER" id="PTHR12172:SF0">
    <property type="entry name" value="CELL CYCLE CHECKPOINT PROTEIN RAD17"/>
    <property type="match status" value="1"/>
</dbReference>
<dbReference type="InterPro" id="IPR057927">
    <property type="entry name" value="RAD24-like_helical"/>
</dbReference>
<dbReference type="EMBL" id="CAVMBE010000062">
    <property type="protein sequence ID" value="CAK4032379.1"/>
    <property type="molecule type" value="Genomic_DNA"/>
</dbReference>
<name>A0AAI9EDQ6_9PEZI</name>
<comment type="caution">
    <text evidence="10">The sequence shown here is derived from an EMBL/GenBank/DDBJ whole genome shotgun (WGS) entry which is preliminary data.</text>
</comment>
<evidence type="ECO:0000313" key="10">
    <source>
        <dbReference type="EMBL" id="CAK4032379.1"/>
    </source>
</evidence>
<feature type="compositionally biased region" description="Acidic residues" evidence="8">
    <location>
        <begin position="777"/>
        <end position="786"/>
    </location>
</feature>
<dbReference type="Proteomes" id="UP001296104">
    <property type="component" value="Unassembled WGS sequence"/>
</dbReference>
<dbReference type="GO" id="GO:0003682">
    <property type="term" value="F:chromatin binding"/>
    <property type="evidence" value="ECO:0007669"/>
    <property type="project" value="TreeGrafter"/>
</dbReference>
<feature type="compositionally biased region" description="Basic residues" evidence="8">
    <location>
        <begin position="34"/>
        <end position="46"/>
    </location>
</feature>
<feature type="region of interest" description="Disordered" evidence="8">
    <location>
        <begin position="120"/>
        <end position="161"/>
    </location>
</feature>
<evidence type="ECO:0000256" key="3">
    <source>
        <dbReference type="ARBA" id="ARBA00022741"/>
    </source>
</evidence>
<evidence type="ECO:0000313" key="11">
    <source>
        <dbReference type="Proteomes" id="UP001296104"/>
    </source>
</evidence>
<evidence type="ECO:0000256" key="1">
    <source>
        <dbReference type="ARBA" id="ARBA00004123"/>
    </source>
</evidence>
<keyword evidence="4" id="KW-0227">DNA damage</keyword>
<proteinExistence type="inferred from homology"/>
<dbReference type="Pfam" id="PF03215">
    <property type="entry name" value="Rad17"/>
    <property type="match status" value="1"/>
</dbReference>
<feature type="region of interest" description="Disordered" evidence="8">
    <location>
        <begin position="674"/>
        <end position="727"/>
    </location>
</feature>
<evidence type="ECO:0000256" key="6">
    <source>
        <dbReference type="ARBA" id="ARBA00023242"/>
    </source>
</evidence>
<dbReference type="GO" id="GO:0005634">
    <property type="term" value="C:nucleus"/>
    <property type="evidence" value="ECO:0007669"/>
    <property type="project" value="UniProtKB-SubCell"/>
</dbReference>
<keyword evidence="6" id="KW-0539">Nucleus</keyword>
<comment type="similarity">
    <text evidence="2">Belongs to the rad17/RAD24 family.</text>
</comment>
<comment type="subcellular location">
    <subcellularLocation>
        <location evidence="1">Nucleus</location>
    </subcellularLocation>
</comment>
<dbReference type="Pfam" id="PF25812">
    <property type="entry name" value="RAD24_helical"/>
    <property type="match status" value="1"/>
</dbReference>
<feature type="domain" description="Checkpoint protein RAD24-like helical bundle" evidence="9">
    <location>
        <begin position="496"/>
        <end position="596"/>
    </location>
</feature>
<organism evidence="10 11">
    <name type="scientific">Lecanosticta acicola</name>
    <dbReference type="NCBI Taxonomy" id="111012"/>
    <lineage>
        <taxon>Eukaryota</taxon>
        <taxon>Fungi</taxon>
        <taxon>Dikarya</taxon>
        <taxon>Ascomycota</taxon>
        <taxon>Pezizomycotina</taxon>
        <taxon>Dothideomycetes</taxon>
        <taxon>Dothideomycetidae</taxon>
        <taxon>Mycosphaerellales</taxon>
        <taxon>Mycosphaerellaceae</taxon>
        <taxon>Lecanosticta</taxon>
    </lineage>
</organism>
<evidence type="ECO:0000256" key="2">
    <source>
        <dbReference type="ARBA" id="ARBA00006168"/>
    </source>
</evidence>
<dbReference type="AlphaFoldDB" id="A0AAI9EDQ6"/>
<dbReference type="Gene3D" id="3.40.50.300">
    <property type="entry name" value="P-loop containing nucleotide triphosphate hydrolases"/>
    <property type="match status" value="1"/>
</dbReference>
<reference evidence="10" key="1">
    <citation type="submission" date="2023-11" db="EMBL/GenBank/DDBJ databases">
        <authorList>
            <person name="Alioto T."/>
            <person name="Alioto T."/>
            <person name="Gomez Garrido J."/>
        </authorList>
    </citation>
    <scope>NUCLEOTIDE SEQUENCE</scope>
</reference>
<dbReference type="SUPFAM" id="SSF52540">
    <property type="entry name" value="P-loop containing nucleoside triphosphate hydrolases"/>
    <property type="match status" value="1"/>
</dbReference>
<accession>A0AAI9EDQ6</accession>
<evidence type="ECO:0000256" key="7">
    <source>
        <dbReference type="ARBA" id="ARBA00023306"/>
    </source>
</evidence>
<sequence length="847" mass="92027">MGPRVARRRAVTVLSDDEDNEVQAEDIQDETPKPQRRALGKLKSIKNGKASSSRASKTASPQKTSPKTKDKAQDAPKPAGKPIYSFFNAATQRQQATQPATSHDNALAQIEDDLEVIHDDSDDSKAQSGSTTALAKGSSTAVAMRKRKFQQSQSPGDQNGLPLIASQKFRKAGGGERVPSFTVKNEDNRPWTEQFAPIDLSELAVHKRKVGDVRNWLEMTYRGRRQKVLVLKGAAGVGKTMTIQLLAKQLGINLLEFNDPAPSDYATDGSGSASVRFEEFMARAGKNGGLQLLMGNSNNLAPANDSLAHTEDVSDDRLQALLVEEFPNTFSKTSTSLQAFRSALAQHVSSAVGANSKPTPVILVVSETLLSTNTAVADSFTAHRLLGPELMTNPYVDTIEFNAVAPTYLTKALETIVVKEARKSGRRRTPGPQVLKVLAETGDIRSAVSSLEFLCLRGDEGDIWSSKVSFTKSKQPKNQRLTKAEEEALKLVTNRESSLGIFHSVGKVVYNKRSEPPAGTLLTQPPVWLPQHQRWKVPETDTNLLIDEMGTDTPTFIAGLHENYALSCASPSAEESLDSLVGCMDSLSNSDLLSLDRFSFGTRAFSGSTTDSLRQDEMAFQVAVRGMLFSLPHPVHRSAAASSNRGDAHRMFYPTSLRIWRRREEVEGNLEAVISTLGSGSGPVTRKVPSSNENRRSGVESWQRNTAFESESSSTSTTASEAAVPHSTEVKNEMLMERLPYMAHILGSSKHVKPGTALLDQIKSITRVSGTNHGMDEDTDPEDAEEQGNAADQWATDRPDGELGVPGAGRKQQAISSKQKSAFEASSLPVETSVEKLVLEDDDIIDD</sequence>
<dbReference type="GO" id="GO:0000077">
    <property type="term" value="P:DNA damage checkpoint signaling"/>
    <property type="evidence" value="ECO:0007669"/>
    <property type="project" value="TreeGrafter"/>
</dbReference>
<keyword evidence="7" id="KW-0131">Cell cycle</keyword>
<feature type="region of interest" description="Disordered" evidence="8">
    <location>
        <begin position="769"/>
        <end position="829"/>
    </location>
</feature>
<feature type="compositionally biased region" description="Low complexity" evidence="8">
    <location>
        <begin position="89"/>
        <end position="101"/>
    </location>
</feature>
<evidence type="ECO:0000256" key="4">
    <source>
        <dbReference type="ARBA" id="ARBA00022763"/>
    </source>
</evidence>
<feature type="compositionally biased region" description="Low complexity" evidence="8">
    <location>
        <begin position="49"/>
        <end position="60"/>
    </location>
</feature>
<feature type="compositionally biased region" description="Basic residues" evidence="8">
    <location>
        <begin position="1"/>
        <end position="10"/>
    </location>
</feature>
<keyword evidence="11" id="KW-1185">Reference proteome</keyword>
<evidence type="ECO:0000259" key="9">
    <source>
        <dbReference type="Pfam" id="PF25812"/>
    </source>
</evidence>
<feature type="region of interest" description="Disordered" evidence="8">
    <location>
        <begin position="1"/>
        <end position="104"/>
    </location>
</feature>
<feature type="compositionally biased region" description="Acidic residues" evidence="8">
    <location>
        <begin position="15"/>
        <end position="29"/>
    </location>
</feature>
<dbReference type="GO" id="GO:0003689">
    <property type="term" value="F:DNA clamp loader activity"/>
    <property type="evidence" value="ECO:0007669"/>
    <property type="project" value="TreeGrafter"/>
</dbReference>
<evidence type="ECO:0000256" key="8">
    <source>
        <dbReference type="SAM" id="MobiDB-lite"/>
    </source>
</evidence>
<feature type="compositionally biased region" description="Low complexity" evidence="8">
    <location>
        <begin position="709"/>
        <end position="723"/>
    </location>
</feature>
<keyword evidence="5" id="KW-0067">ATP-binding</keyword>
<evidence type="ECO:0000256" key="5">
    <source>
        <dbReference type="ARBA" id="ARBA00022840"/>
    </source>
</evidence>
<keyword evidence="3" id="KW-0547">Nucleotide-binding</keyword>
<dbReference type="PANTHER" id="PTHR12172">
    <property type="entry name" value="CELL CYCLE CHECKPOINT PROTEIN RAD17"/>
    <property type="match status" value="1"/>
</dbReference>
<dbReference type="GO" id="GO:0005524">
    <property type="term" value="F:ATP binding"/>
    <property type="evidence" value="ECO:0007669"/>
    <property type="project" value="UniProtKB-KW"/>
</dbReference>
<gene>
    <name evidence="10" type="ORF">LECACI_7A007537</name>
</gene>